<dbReference type="SUPFAM" id="SSF53067">
    <property type="entry name" value="Actin-like ATPase domain"/>
    <property type="match status" value="2"/>
</dbReference>
<dbReference type="InterPro" id="IPR003695">
    <property type="entry name" value="Ppx_GppA_N"/>
</dbReference>
<dbReference type="InterPro" id="IPR050273">
    <property type="entry name" value="GppA/Ppx_hydrolase"/>
</dbReference>
<comment type="caution">
    <text evidence="2">The sequence shown here is derived from an EMBL/GenBank/DDBJ whole genome shotgun (WGS) entry which is preliminary data.</text>
</comment>
<dbReference type="PANTHER" id="PTHR30005:SF0">
    <property type="entry name" value="RETROGRADE REGULATION PROTEIN 2"/>
    <property type="match status" value="1"/>
</dbReference>
<proteinExistence type="predicted"/>
<dbReference type="EMBL" id="JAKZHW010000001">
    <property type="protein sequence ID" value="MCH8614603.1"/>
    <property type="molecule type" value="Genomic_DNA"/>
</dbReference>
<dbReference type="Gene3D" id="3.30.420.40">
    <property type="match status" value="1"/>
</dbReference>
<sequence>MADETLETVAVRTAGTPAPIVLRWEWRSFAHKFGEADERLAKLTPSATTDSDEVYFLSAHGQNVKIRDALMDVKVLREVNRDGLQQWAPVMKSEFPLSAIDAVKVIDALDVPVKAGLRESYGMQAFIDAFNRADSGVRVVEVHKRRVRYTVEDCMAELSEITANGRSTRTVAVESVDPEAVMRAVNSLGLTGYINTSYLKGLSDLIEGIPERYAVIDVGTNSIKFHVGELRGDGTWTAIADRAELTRLGEGLAKTRRISDTALDRTASAIAGMAAEAKREGVRAIAVVGTAGLRTASNAAEVVSAIRERTGVGVEVISGDEEARLAYLATIAALGPAAGKTVVFDTGGGSSQFTFGTGKHVHERFSVDVGAARYSEQFGLDRAVSLDTVHQAMEAISGGLARLDGREPPATLIGMGGGVTNITAVAKGLAKYDPAVVQGAVIDAQEVDRQVELYRSRDAEGRRTIVGLQPKRAEVILAGACIVRTLMQKLGKDRLTVSDRGLRHGLLAERFGDQA</sequence>
<dbReference type="CDD" id="cd24054">
    <property type="entry name" value="ASKHA_NBD_AaPPX-GppA_MtPPX2-like"/>
    <property type="match status" value="1"/>
</dbReference>
<protein>
    <recommendedName>
        <fullName evidence="1">Ppx/GppA phosphatase N-terminal domain-containing protein</fullName>
    </recommendedName>
</protein>
<organism evidence="2 3">
    <name type="scientific">Sphingomonas telluris</name>
    <dbReference type="NCBI Taxonomy" id="2907998"/>
    <lineage>
        <taxon>Bacteria</taxon>
        <taxon>Pseudomonadati</taxon>
        <taxon>Pseudomonadota</taxon>
        <taxon>Alphaproteobacteria</taxon>
        <taxon>Sphingomonadales</taxon>
        <taxon>Sphingomonadaceae</taxon>
        <taxon>Sphingomonas</taxon>
    </lineage>
</organism>
<dbReference type="Gene3D" id="3.30.420.150">
    <property type="entry name" value="Exopolyphosphatase. Domain 2"/>
    <property type="match status" value="1"/>
</dbReference>
<dbReference type="Proteomes" id="UP001203058">
    <property type="component" value="Unassembled WGS sequence"/>
</dbReference>
<dbReference type="Pfam" id="PF02541">
    <property type="entry name" value="Ppx-GppA"/>
    <property type="match status" value="1"/>
</dbReference>
<dbReference type="RefSeq" id="WP_241444963.1">
    <property type="nucleotide sequence ID" value="NZ_JAKZHW010000001.1"/>
</dbReference>
<name>A0ABS9VI19_9SPHN</name>
<evidence type="ECO:0000313" key="3">
    <source>
        <dbReference type="Proteomes" id="UP001203058"/>
    </source>
</evidence>
<gene>
    <name evidence="2" type="ORF">LZ016_00580</name>
</gene>
<evidence type="ECO:0000313" key="2">
    <source>
        <dbReference type="EMBL" id="MCH8614603.1"/>
    </source>
</evidence>
<reference evidence="2 3" key="1">
    <citation type="submission" date="2022-03" db="EMBL/GenBank/DDBJ databases">
        <authorList>
            <person name="Jo J.-H."/>
            <person name="Im W.-T."/>
        </authorList>
    </citation>
    <scope>NUCLEOTIDE SEQUENCE [LARGE SCALE GENOMIC DNA]</scope>
    <source>
        <strain evidence="2 3">SM33</strain>
    </source>
</reference>
<feature type="domain" description="Ppx/GppA phosphatase N-terminal" evidence="1">
    <location>
        <begin position="234"/>
        <end position="509"/>
    </location>
</feature>
<keyword evidence="3" id="KW-1185">Reference proteome</keyword>
<evidence type="ECO:0000259" key="1">
    <source>
        <dbReference type="Pfam" id="PF02541"/>
    </source>
</evidence>
<dbReference type="InterPro" id="IPR043129">
    <property type="entry name" value="ATPase_NBD"/>
</dbReference>
<dbReference type="PANTHER" id="PTHR30005">
    <property type="entry name" value="EXOPOLYPHOSPHATASE"/>
    <property type="match status" value="1"/>
</dbReference>
<accession>A0ABS9VI19</accession>